<dbReference type="EMBL" id="JXTB01000782">
    <property type="protein sequence ID" value="PON32780.1"/>
    <property type="molecule type" value="Genomic_DNA"/>
</dbReference>
<name>A0A2P5A8C1_PARAD</name>
<evidence type="ECO:0000313" key="2">
    <source>
        <dbReference type="Proteomes" id="UP000237105"/>
    </source>
</evidence>
<reference evidence="2" key="1">
    <citation type="submission" date="2016-06" db="EMBL/GenBank/DDBJ databases">
        <title>Parallel loss of symbiosis genes in relatives of nitrogen-fixing non-legume Parasponia.</title>
        <authorList>
            <person name="Van Velzen R."/>
            <person name="Holmer R."/>
            <person name="Bu F."/>
            <person name="Rutten L."/>
            <person name="Van Zeijl A."/>
            <person name="Liu W."/>
            <person name="Santuari L."/>
            <person name="Cao Q."/>
            <person name="Sharma T."/>
            <person name="Shen D."/>
            <person name="Roswanjaya Y."/>
            <person name="Wardhani T."/>
            <person name="Kalhor M.S."/>
            <person name="Jansen J."/>
            <person name="Van den Hoogen J."/>
            <person name="Gungor B."/>
            <person name="Hartog M."/>
            <person name="Hontelez J."/>
            <person name="Verver J."/>
            <person name="Yang W.-C."/>
            <person name="Schijlen E."/>
            <person name="Repin R."/>
            <person name="Schilthuizen M."/>
            <person name="Schranz E."/>
            <person name="Heidstra R."/>
            <person name="Miyata K."/>
            <person name="Fedorova E."/>
            <person name="Kohlen W."/>
            <person name="Bisseling T."/>
            <person name="Smit S."/>
            <person name="Geurts R."/>
        </authorList>
    </citation>
    <scope>NUCLEOTIDE SEQUENCE [LARGE SCALE GENOMIC DNA]</scope>
    <source>
        <strain evidence="2">cv. WU1-14</strain>
    </source>
</reference>
<accession>A0A2P5A8C1</accession>
<dbReference type="Proteomes" id="UP000237105">
    <property type="component" value="Unassembled WGS sequence"/>
</dbReference>
<sequence length="136" mass="15196">MEGRRVQEDENQIRVAMGQYKNGCSTVSGVDFQRGHIVSGIGRIWLNLERVGRQFERALPPKDFADLVENLPLELGVQIQESANLVEEEGIFKMDEGEPQGRGLKPGKLGSHGSVQKFMVLLQAPERTSSTRIDMM</sequence>
<proteinExistence type="predicted"/>
<gene>
    <name evidence="1" type="ORF">PanWU01x14_358310</name>
</gene>
<organism evidence="1 2">
    <name type="scientific">Parasponia andersonii</name>
    <name type="common">Sponia andersonii</name>
    <dbReference type="NCBI Taxonomy" id="3476"/>
    <lineage>
        <taxon>Eukaryota</taxon>
        <taxon>Viridiplantae</taxon>
        <taxon>Streptophyta</taxon>
        <taxon>Embryophyta</taxon>
        <taxon>Tracheophyta</taxon>
        <taxon>Spermatophyta</taxon>
        <taxon>Magnoliopsida</taxon>
        <taxon>eudicotyledons</taxon>
        <taxon>Gunneridae</taxon>
        <taxon>Pentapetalae</taxon>
        <taxon>rosids</taxon>
        <taxon>fabids</taxon>
        <taxon>Rosales</taxon>
        <taxon>Cannabaceae</taxon>
        <taxon>Parasponia</taxon>
    </lineage>
</organism>
<protein>
    <submittedName>
        <fullName evidence="1">Uncharacterized protein</fullName>
    </submittedName>
</protein>
<dbReference type="AlphaFoldDB" id="A0A2P5A8C1"/>
<comment type="caution">
    <text evidence="1">The sequence shown here is derived from an EMBL/GenBank/DDBJ whole genome shotgun (WGS) entry which is preliminary data.</text>
</comment>
<evidence type="ECO:0000313" key="1">
    <source>
        <dbReference type="EMBL" id="PON32780.1"/>
    </source>
</evidence>
<keyword evidence="2" id="KW-1185">Reference proteome</keyword>